<evidence type="ECO:0000256" key="8">
    <source>
        <dbReference type="ARBA" id="ARBA00022603"/>
    </source>
</evidence>
<comment type="caution">
    <text evidence="19">The sequence shown here is derived from an EMBL/GenBank/DDBJ whole genome shotgun (WGS) entry which is preliminary data.</text>
</comment>
<dbReference type="PANTHER" id="PTHR46417">
    <property type="entry name" value="TRNA (GUANINE-N(1)-)-METHYLTRANSFERASE"/>
    <property type="match status" value="1"/>
</dbReference>
<keyword evidence="8 15" id="KW-0489">Methyltransferase</keyword>
<proteinExistence type="inferred from homology"/>
<keyword evidence="9 15" id="KW-0808">Transferase</keyword>
<evidence type="ECO:0000256" key="17">
    <source>
        <dbReference type="RuleBase" id="RU003464"/>
    </source>
</evidence>
<name>A0A350HAW1_UNCW3</name>
<feature type="domain" description="tRNA methyltransferase TRMD/TRM10-type" evidence="18">
    <location>
        <begin position="1"/>
        <end position="223"/>
    </location>
</feature>
<evidence type="ECO:0000256" key="9">
    <source>
        <dbReference type="ARBA" id="ARBA00022679"/>
    </source>
</evidence>
<keyword evidence="11 15" id="KW-0819">tRNA processing</keyword>
<comment type="subcellular location">
    <subcellularLocation>
        <location evidence="2 15 17">Cytoplasm</location>
    </subcellularLocation>
</comment>
<comment type="similarity">
    <text evidence="3 15 17">Belongs to the RNA methyltransferase TrmD family.</text>
</comment>
<dbReference type="PIRSF" id="PIRSF000386">
    <property type="entry name" value="tRNA_mtase"/>
    <property type="match status" value="1"/>
</dbReference>
<accession>A0A350HAW1</accession>
<dbReference type="InterPro" id="IPR016009">
    <property type="entry name" value="tRNA_MeTrfase_TRMD/TRM10"/>
</dbReference>
<evidence type="ECO:0000256" key="15">
    <source>
        <dbReference type="HAMAP-Rule" id="MF_00605"/>
    </source>
</evidence>
<keyword evidence="7 15" id="KW-0963">Cytoplasm</keyword>
<dbReference type="PANTHER" id="PTHR46417:SF1">
    <property type="entry name" value="TRNA (GUANINE-N(1)-)-METHYLTRANSFERASE"/>
    <property type="match status" value="1"/>
</dbReference>
<evidence type="ECO:0000256" key="14">
    <source>
        <dbReference type="ARBA" id="ARBA00047783"/>
    </source>
</evidence>
<dbReference type="Proteomes" id="UP000264062">
    <property type="component" value="Unassembled WGS sequence"/>
</dbReference>
<evidence type="ECO:0000259" key="18">
    <source>
        <dbReference type="Pfam" id="PF01746"/>
    </source>
</evidence>
<feature type="binding site" evidence="15 16">
    <location>
        <position position="111"/>
    </location>
    <ligand>
        <name>S-adenosyl-L-methionine</name>
        <dbReference type="ChEBI" id="CHEBI:59789"/>
    </ligand>
</feature>
<evidence type="ECO:0000313" key="20">
    <source>
        <dbReference type="Proteomes" id="UP000264062"/>
    </source>
</evidence>
<dbReference type="HAMAP" id="MF_00605">
    <property type="entry name" value="TrmD"/>
    <property type="match status" value="1"/>
</dbReference>
<dbReference type="GO" id="GO:0005829">
    <property type="term" value="C:cytosol"/>
    <property type="evidence" value="ECO:0007669"/>
    <property type="project" value="TreeGrafter"/>
</dbReference>
<evidence type="ECO:0000256" key="10">
    <source>
        <dbReference type="ARBA" id="ARBA00022691"/>
    </source>
</evidence>
<comment type="catalytic activity">
    <reaction evidence="14 15 17">
        <text>guanosine(37) in tRNA + S-adenosyl-L-methionine = N(1)-methylguanosine(37) in tRNA + S-adenosyl-L-homocysteine + H(+)</text>
        <dbReference type="Rhea" id="RHEA:36899"/>
        <dbReference type="Rhea" id="RHEA-COMP:10145"/>
        <dbReference type="Rhea" id="RHEA-COMP:10147"/>
        <dbReference type="ChEBI" id="CHEBI:15378"/>
        <dbReference type="ChEBI" id="CHEBI:57856"/>
        <dbReference type="ChEBI" id="CHEBI:59789"/>
        <dbReference type="ChEBI" id="CHEBI:73542"/>
        <dbReference type="ChEBI" id="CHEBI:74269"/>
        <dbReference type="EC" id="2.1.1.228"/>
    </reaction>
</comment>
<dbReference type="InterPro" id="IPR029028">
    <property type="entry name" value="Alpha/beta_knot_MTases"/>
</dbReference>
<dbReference type="Pfam" id="PF01746">
    <property type="entry name" value="tRNA_m1G_MT"/>
    <property type="match status" value="1"/>
</dbReference>
<dbReference type="InterPro" id="IPR023148">
    <property type="entry name" value="tRNA_m1G_MeTrfase_C_sf"/>
</dbReference>
<evidence type="ECO:0000256" key="4">
    <source>
        <dbReference type="ARBA" id="ARBA00011738"/>
    </source>
</evidence>
<dbReference type="AlphaFoldDB" id="A0A350HAW1"/>
<dbReference type="GO" id="GO:0052906">
    <property type="term" value="F:tRNA (guanine(37)-N1)-methyltransferase activity"/>
    <property type="evidence" value="ECO:0007669"/>
    <property type="project" value="UniProtKB-UniRule"/>
</dbReference>
<evidence type="ECO:0000256" key="11">
    <source>
        <dbReference type="ARBA" id="ARBA00022694"/>
    </source>
</evidence>
<protein>
    <recommendedName>
        <fullName evidence="6 15">tRNA (guanine-N(1)-)-methyltransferase</fullName>
        <ecNumber evidence="5 15">2.1.1.228</ecNumber>
    </recommendedName>
    <alternativeName>
        <fullName evidence="12 15">M1G-methyltransferase</fullName>
    </alternativeName>
    <alternativeName>
        <fullName evidence="13 15">tRNA [GM37] methyltransferase</fullName>
    </alternativeName>
</protein>
<dbReference type="Gene3D" id="1.10.1270.20">
    <property type="entry name" value="tRNA(m1g37)methyltransferase, domain 2"/>
    <property type="match status" value="1"/>
</dbReference>
<dbReference type="NCBIfam" id="NF000648">
    <property type="entry name" value="PRK00026.1"/>
    <property type="match status" value="1"/>
</dbReference>
<evidence type="ECO:0000256" key="5">
    <source>
        <dbReference type="ARBA" id="ARBA00012807"/>
    </source>
</evidence>
<evidence type="ECO:0000256" key="13">
    <source>
        <dbReference type="ARBA" id="ARBA00033392"/>
    </source>
</evidence>
<reference evidence="19 20" key="1">
    <citation type="journal article" date="2018" name="Nat. Biotechnol.">
        <title>A standardized bacterial taxonomy based on genome phylogeny substantially revises the tree of life.</title>
        <authorList>
            <person name="Parks D.H."/>
            <person name="Chuvochina M."/>
            <person name="Waite D.W."/>
            <person name="Rinke C."/>
            <person name="Skarshewski A."/>
            <person name="Chaumeil P.A."/>
            <person name="Hugenholtz P."/>
        </authorList>
    </citation>
    <scope>NUCLEOTIDE SEQUENCE [LARGE SCALE GENOMIC DNA]</scope>
    <source>
        <strain evidence="19">UBA9956</strain>
    </source>
</reference>
<dbReference type="Gene3D" id="3.40.1280.10">
    <property type="match status" value="1"/>
</dbReference>
<keyword evidence="10 15" id="KW-0949">S-adenosyl-L-methionine</keyword>
<evidence type="ECO:0000256" key="3">
    <source>
        <dbReference type="ARBA" id="ARBA00007630"/>
    </source>
</evidence>
<evidence type="ECO:0000256" key="16">
    <source>
        <dbReference type="PIRSR" id="PIRSR000386-1"/>
    </source>
</evidence>
<evidence type="ECO:0000256" key="7">
    <source>
        <dbReference type="ARBA" id="ARBA00022490"/>
    </source>
</evidence>
<dbReference type="NCBIfam" id="TIGR00088">
    <property type="entry name" value="trmD"/>
    <property type="match status" value="1"/>
</dbReference>
<evidence type="ECO:0000256" key="1">
    <source>
        <dbReference type="ARBA" id="ARBA00002634"/>
    </source>
</evidence>
<dbReference type="FunFam" id="1.10.1270.20:FF:000001">
    <property type="entry name" value="tRNA (guanine-N(1)-)-methyltransferase"/>
    <property type="match status" value="1"/>
</dbReference>
<evidence type="ECO:0000256" key="6">
    <source>
        <dbReference type="ARBA" id="ARBA00014679"/>
    </source>
</evidence>
<dbReference type="InterPro" id="IPR002649">
    <property type="entry name" value="tRNA_m1G_MeTrfase_TrmD"/>
</dbReference>
<comment type="function">
    <text evidence="1 15 17">Specifically methylates guanosine-37 in various tRNAs.</text>
</comment>
<dbReference type="EC" id="2.1.1.228" evidence="5 15"/>
<dbReference type="CDD" id="cd18080">
    <property type="entry name" value="TrmD-like"/>
    <property type="match status" value="1"/>
</dbReference>
<dbReference type="GO" id="GO:0002939">
    <property type="term" value="P:tRNA N1-guanine methylation"/>
    <property type="evidence" value="ECO:0007669"/>
    <property type="project" value="TreeGrafter"/>
</dbReference>
<gene>
    <name evidence="15 19" type="primary">trmD</name>
    <name evidence="19" type="ORF">DCW38_05805</name>
</gene>
<evidence type="ECO:0000256" key="2">
    <source>
        <dbReference type="ARBA" id="ARBA00004496"/>
    </source>
</evidence>
<organism evidence="19 20">
    <name type="scientific">candidate division WOR-3 bacterium</name>
    <dbReference type="NCBI Taxonomy" id="2052148"/>
    <lineage>
        <taxon>Bacteria</taxon>
        <taxon>Bacteria division WOR-3</taxon>
    </lineage>
</organism>
<dbReference type="SUPFAM" id="SSF75217">
    <property type="entry name" value="alpha/beta knot"/>
    <property type="match status" value="1"/>
</dbReference>
<evidence type="ECO:0000313" key="19">
    <source>
        <dbReference type="EMBL" id="HAV92677.1"/>
    </source>
</evidence>
<dbReference type="EMBL" id="DMZY01000172">
    <property type="protein sequence ID" value="HAV92677.1"/>
    <property type="molecule type" value="Genomic_DNA"/>
</dbReference>
<dbReference type="InterPro" id="IPR029026">
    <property type="entry name" value="tRNA_m1G_MTases_N"/>
</dbReference>
<feature type="binding site" evidence="15 16">
    <location>
        <begin position="131"/>
        <end position="136"/>
    </location>
    <ligand>
        <name>S-adenosyl-L-methionine</name>
        <dbReference type="ChEBI" id="CHEBI:59789"/>
    </ligand>
</feature>
<sequence>MRFSIITLFGELIQPFCETALIRRAIERKIIEVDLINLRDFGVGKHRRVDDYPYGTSKGMILMAEPLKNAIKSIKHRNKYVVYTSPAGVPLNQRIIEDNLSRQKHIVIVAGRYKSIDQRFIDKHVDLEVSIGDYVLQGGEIPAVILLESVSRFVSGFLGDIDSAESDSFSKGFLDCPRYTRPYEFDKMKVPKILLSGNHKKIEEFEEEESLKLTFKRRRDLLDTLDLTKRQKEIIYRLTLEEKDGKVKH</sequence>
<evidence type="ECO:0000256" key="12">
    <source>
        <dbReference type="ARBA" id="ARBA00029736"/>
    </source>
</evidence>
<comment type="subunit">
    <text evidence="4 15 17">Homodimer.</text>
</comment>